<dbReference type="KEGG" id="psua:FLK61_34145"/>
<proteinExistence type="predicted"/>
<dbReference type="InterPro" id="IPR009319">
    <property type="entry name" value="Phage_A118_VSP1"/>
</dbReference>
<evidence type="ECO:0000256" key="1">
    <source>
        <dbReference type="SAM" id="MobiDB-lite"/>
    </source>
</evidence>
<evidence type="ECO:0000313" key="2">
    <source>
        <dbReference type="EMBL" id="QKS71669.1"/>
    </source>
</evidence>
<feature type="region of interest" description="Disordered" evidence="1">
    <location>
        <begin position="352"/>
        <end position="373"/>
    </location>
</feature>
<dbReference type="KEGG" id="psua:FLK61_33850"/>
<keyword evidence="4" id="KW-1185">Reference proteome</keyword>
<protein>
    <submittedName>
        <fullName evidence="2">Minor capsid protein</fullName>
    </submittedName>
</protein>
<dbReference type="Pfam" id="PF06152">
    <property type="entry name" value="Phage_min_cap2"/>
    <property type="match status" value="1"/>
</dbReference>
<dbReference type="AlphaFoldDB" id="A0A859FER9"/>
<dbReference type="Proteomes" id="UP000318138">
    <property type="component" value="Chromosome"/>
</dbReference>
<reference evidence="2" key="2">
    <citation type="submission" date="2020-05" db="EMBL/GenBank/DDBJ databases">
        <title>Bacillus alkalisoli sp. nov. isolated from saline soil.</title>
        <authorList>
            <person name="Sun J.-Q."/>
            <person name="Xu L."/>
        </authorList>
    </citation>
    <scope>NUCLEOTIDE SEQUENCE</scope>
    <source>
        <strain evidence="2">M4U3P1</strain>
    </source>
</reference>
<accession>A0A859FER9</accession>
<dbReference type="EMBL" id="CP041372">
    <property type="protein sequence ID" value="QKS71722.1"/>
    <property type="molecule type" value="Genomic_DNA"/>
</dbReference>
<organism evidence="2 4">
    <name type="scientific">Paenalkalicoccus suaedae</name>
    <dbReference type="NCBI Taxonomy" id="2592382"/>
    <lineage>
        <taxon>Bacteria</taxon>
        <taxon>Bacillati</taxon>
        <taxon>Bacillota</taxon>
        <taxon>Bacilli</taxon>
        <taxon>Bacillales</taxon>
        <taxon>Bacillaceae</taxon>
        <taxon>Paenalkalicoccus</taxon>
    </lineage>
</organism>
<feature type="compositionally biased region" description="Basic and acidic residues" evidence="1">
    <location>
        <begin position="353"/>
        <end position="373"/>
    </location>
</feature>
<evidence type="ECO:0000313" key="3">
    <source>
        <dbReference type="EMBL" id="QKS71722.1"/>
    </source>
</evidence>
<dbReference type="EMBL" id="CP041372">
    <property type="protein sequence ID" value="QKS71669.1"/>
    <property type="molecule type" value="Genomic_DNA"/>
</dbReference>
<dbReference type="GO" id="GO:0005198">
    <property type="term" value="F:structural molecule activity"/>
    <property type="evidence" value="ECO:0007669"/>
    <property type="project" value="InterPro"/>
</dbReference>
<gene>
    <name evidence="2" type="ORF">FLK61_33850</name>
    <name evidence="3" type="ORF">FLK61_34145</name>
</gene>
<evidence type="ECO:0000313" key="4">
    <source>
        <dbReference type="Proteomes" id="UP000318138"/>
    </source>
</evidence>
<reference evidence="4" key="1">
    <citation type="submission" date="2019-07" db="EMBL/GenBank/DDBJ databases">
        <title>Bacillus alkalisoli sp. nov. isolated from saline soil.</title>
        <authorList>
            <person name="Sun J.-Q."/>
            <person name="Xu L."/>
        </authorList>
    </citation>
    <scope>NUCLEOTIDE SEQUENCE [LARGE SCALE GENOMIC DNA]</scope>
    <source>
        <strain evidence="3 4">M4U3P1</strain>
    </source>
</reference>
<name>A0A859FER9_9BACI</name>
<sequence>MALTPQQLQNSAKPVTDIYSGIELAIMINIAERLGSTIEELQDNPALWQSNRFGELAEFYQRQRRFIIAQAPKAERELRQTLSKTALDHIEIGEKALQEAFDKGIVPVSPERLRDDPQMLSILSSYQQRARSDLNMINTSVLNGSQQVYRNIISETTSRVLTGQMTADRAIRSTLSKWSDKGIPTLTRSDGATLSAEGYVSMIVRSVTNDVTNDMQMTRIQQYGNDLIEVSSHIGARPRCAPFQGRIFSLSGNSNRYPAWSSTSYGEAAGLLGVNCGHQIYPFFEGLSVAPEPPKQTAEQNAEAYKESQRQRQLERDIRKAKNRQDILAASGDVVGAEQARKLIRQRQGRMRGFIDESGRTRRYGREQIQRSV</sequence>
<dbReference type="RefSeq" id="WP_176009701.1">
    <property type="nucleotide sequence ID" value="NZ_CP041372.2"/>
</dbReference>